<organism evidence="3 4">
    <name type="scientific">Alkalimonas collagenimarina</name>
    <dbReference type="NCBI Taxonomy" id="400390"/>
    <lineage>
        <taxon>Bacteria</taxon>
        <taxon>Pseudomonadati</taxon>
        <taxon>Pseudomonadota</taxon>
        <taxon>Gammaproteobacteria</taxon>
        <taxon>Alkalimonas</taxon>
    </lineage>
</organism>
<feature type="domain" description="DUF6795" evidence="2">
    <location>
        <begin position="16"/>
        <end position="119"/>
    </location>
</feature>
<protein>
    <recommendedName>
        <fullName evidence="2">DUF6795 domain-containing protein</fullName>
    </recommendedName>
</protein>
<sequence length="185" mass="21394">MFGWLKRTEVQWSPEIRGVITEHGKPVAGLKVTRTLDYDNKVVNDHVVTDHEGRFSFARKTKKIHRVLFDSTIGLFLSVADYPTPGQELYFFDIRSLNDLNGQALDLIMSDMHCELTAEEKNFSLKNLETPEGVAPWLSARCTFTHASTALYSDDELELQRQEREHELDEQERLEQARIRNEQGK</sequence>
<evidence type="ECO:0000313" key="4">
    <source>
        <dbReference type="Proteomes" id="UP001231616"/>
    </source>
</evidence>
<evidence type="ECO:0000256" key="1">
    <source>
        <dbReference type="SAM" id="MobiDB-lite"/>
    </source>
</evidence>
<keyword evidence="4" id="KW-1185">Reference proteome</keyword>
<reference evidence="3 4" key="1">
    <citation type="submission" date="2023-08" db="EMBL/GenBank/DDBJ databases">
        <authorList>
            <person name="Joshi A."/>
            <person name="Thite S."/>
        </authorList>
    </citation>
    <scope>NUCLEOTIDE SEQUENCE [LARGE SCALE GENOMIC DNA]</scope>
    <source>
        <strain evidence="3 4">AC40</strain>
    </source>
</reference>
<evidence type="ECO:0000259" key="2">
    <source>
        <dbReference type="Pfam" id="PF20598"/>
    </source>
</evidence>
<accession>A0ABT9H067</accession>
<name>A0ABT9H067_9GAMM</name>
<dbReference type="InterPro" id="IPR046474">
    <property type="entry name" value="DUF6795"/>
</dbReference>
<comment type="caution">
    <text evidence="3">The sequence shown here is derived from an EMBL/GenBank/DDBJ whole genome shotgun (WGS) entry which is preliminary data.</text>
</comment>
<dbReference type="Pfam" id="PF20598">
    <property type="entry name" value="DUF6795"/>
    <property type="match status" value="1"/>
</dbReference>
<dbReference type="RefSeq" id="WP_305893946.1">
    <property type="nucleotide sequence ID" value="NZ_JAUZVZ010000013.1"/>
</dbReference>
<gene>
    <name evidence="3" type="ORF">Q3O60_10810</name>
</gene>
<dbReference type="Proteomes" id="UP001231616">
    <property type="component" value="Unassembled WGS sequence"/>
</dbReference>
<feature type="region of interest" description="Disordered" evidence="1">
    <location>
        <begin position="162"/>
        <end position="185"/>
    </location>
</feature>
<dbReference type="EMBL" id="JAUZVZ010000013">
    <property type="protein sequence ID" value="MDP4536681.1"/>
    <property type="molecule type" value="Genomic_DNA"/>
</dbReference>
<proteinExistence type="predicted"/>
<evidence type="ECO:0000313" key="3">
    <source>
        <dbReference type="EMBL" id="MDP4536681.1"/>
    </source>
</evidence>